<reference evidence="2" key="1">
    <citation type="submission" date="2023-02" db="EMBL/GenBank/DDBJ databases">
        <title>Actinomadura rubrobrunea NBRC 14622.</title>
        <authorList>
            <person name="Ichikawa N."/>
            <person name="Sato H."/>
            <person name="Tonouchi N."/>
        </authorList>
    </citation>
    <scope>NUCLEOTIDE SEQUENCE</scope>
    <source>
        <strain evidence="2">NBRC 14622</strain>
    </source>
</reference>
<feature type="chain" id="PRO_5040957239" description="Nuclear transport factor 2 family protein" evidence="1">
    <location>
        <begin position="32"/>
        <end position="198"/>
    </location>
</feature>
<evidence type="ECO:0000256" key="1">
    <source>
        <dbReference type="SAM" id="SignalP"/>
    </source>
</evidence>
<protein>
    <recommendedName>
        <fullName evidence="4">Nuclear transport factor 2 family protein</fullName>
    </recommendedName>
</protein>
<keyword evidence="3" id="KW-1185">Reference proteome</keyword>
<dbReference type="EMBL" id="BSRZ01000001">
    <property type="protein sequence ID" value="GLW62238.1"/>
    <property type="molecule type" value="Genomic_DNA"/>
</dbReference>
<dbReference type="Proteomes" id="UP001165124">
    <property type="component" value="Unassembled WGS sequence"/>
</dbReference>
<sequence>MAMRARLIGLFRDSGPARCACLALVLTVATAACGRSSSSDGAFRPSGTFGGASAPPAATAAPPSALPTAQVDRVVLQRYREYQRVYKQVYETNDPAPLADVAADPLLSTVTEDVERTKAKGEFWRFTNVLNPKIQGRSTDGTQVIVLDCVRTLGAYRYSAKTGERLGSLPGGTALYQVFMKYEAGTWKAFKATLGKKC</sequence>
<dbReference type="PROSITE" id="PS51257">
    <property type="entry name" value="PROKAR_LIPOPROTEIN"/>
    <property type="match status" value="1"/>
</dbReference>
<accession>A0A9W6UTX0</accession>
<dbReference type="AlphaFoldDB" id="A0A9W6UTX0"/>
<keyword evidence="1" id="KW-0732">Signal</keyword>
<evidence type="ECO:0008006" key="4">
    <source>
        <dbReference type="Google" id="ProtNLM"/>
    </source>
</evidence>
<evidence type="ECO:0000313" key="3">
    <source>
        <dbReference type="Proteomes" id="UP001165124"/>
    </source>
</evidence>
<comment type="caution">
    <text evidence="2">The sequence shown here is derived from an EMBL/GenBank/DDBJ whole genome shotgun (WGS) entry which is preliminary data.</text>
</comment>
<proteinExistence type="predicted"/>
<evidence type="ECO:0000313" key="2">
    <source>
        <dbReference type="EMBL" id="GLW62238.1"/>
    </source>
</evidence>
<gene>
    <name evidence="2" type="ORF">Arub01_04820</name>
</gene>
<organism evidence="2 3">
    <name type="scientific">Actinomadura rubrobrunea</name>
    <dbReference type="NCBI Taxonomy" id="115335"/>
    <lineage>
        <taxon>Bacteria</taxon>
        <taxon>Bacillati</taxon>
        <taxon>Actinomycetota</taxon>
        <taxon>Actinomycetes</taxon>
        <taxon>Streptosporangiales</taxon>
        <taxon>Thermomonosporaceae</taxon>
        <taxon>Actinomadura</taxon>
    </lineage>
</organism>
<feature type="signal peptide" evidence="1">
    <location>
        <begin position="1"/>
        <end position="31"/>
    </location>
</feature>
<name>A0A9W6UTX0_9ACTN</name>